<evidence type="ECO:0000256" key="2">
    <source>
        <dbReference type="ARBA" id="ARBA00022679"/>
    </source>
</evidence>
<sequence length="499" mass="58072">MKSISDHIKPFLPYGLMRTTLMIRMRLMMTKRRSLRSLLVVFAVATFSAFFVLQQIYRSGLVTSLSDVDADSHYFTNFGNFLRGNCEIRNFNRLQYISIVYTWVNGSLPCYRKMRRKAGGSLGGSRDREFNELMYSIRSFQKFIPWHKGNFYIVTPGHIPNWIDLNNTKIRIINQDDLFPGYAKQFLPTFNTNVIEQFLYLIPGLSDLFMQVNDDCIFTKLIDPHEFFTCDGGIRLLHEKGSISHVPPTPKKGVWISSVLNTQQEMDIRWGKKTRYYIKHAPFLYSRQAFERVHQIFERPLYMTLKNKFRSRPDMNVPLLHHYYMTSQGSGELGISVDIPPSRDMEPYKLVLLKDKDKKKLEKTFDEILSGSSTYKIITLNDEYTDLSVPKLAADFLSKLTPEPSEFERKPWSPQLPWTIRIPGSCEVNDTILPRFPERMTPSVKYQVHGYRKVRKALFVIAWIRGLGLGLGIMTAYITCIIIIRSRVPKVSNVDFEKL</sequence>
<dbReference type="InterPro" id="IPR021520">
    <property type="entry name" value="Stealth_CR2"/>
</dbReference>
<dbReference type="AlphaFoldDB" id="F0W0F9"/>
<dbReference type="GO" id="GO:0005794">
    <property type="term" value="C:Golgi apparatus"/>
    <property type="evidence" value="ECO:0007669"/>
    <property type="project" value="TreeGrafter"/>
</dbReference>
<dbReference type="Pfam" id="PF17101">
    <property type="entry name" value="Stealth_CR1"/>
    <property type="match status" value="1"/>
</dbReference>
<feature type="transmembrane region" description="Helical" evidence="3">
    <location>
        <begin position="457"/>
        <end position="484"/>
    </location>
</feature>
<reference evidence="7" key="2">
    <citation type="submission" date="2011-02" db="EMBL/GenBank/DDBJ databases">
        <authorList>
            <person name="MacLean D."/>
        </authorList>
    </citation>
    <scope>NUCLEOTIDE SEQUENCE</scope>
</reference>
<keyword evidence="3" id="KW-0472">Membrane</keyword>
<evidence type="ECO:0000313" key="7">
    <source>
        <dbReference type="EMBL" id="CCA14531.1"/>
    </source>
</evidence>
<evidence type="ECO:0000259" key="5">
    <source>
        <dbReference type="Pfam" id="PF17101"/>
    </source>
</evidence>
<dbReference type="GO" id="GO:0016772">
    <property type="term" value="F:transferase activity, transferring phosphorus-containing groups"/>
    <property type="evidence" value="ECO:0007669"/>
    <property type="project" value="InterPro"/>
</dbReference>
<proteinExistence type="inferred from homology"/>
<reference evidence="7" key="1">
    <citation type="journal article" date="2011" name="PLoS Biol.">
        <title>Gene gain and loss during evolution of obligate parasitism in the white rust pathogen of Arabidopsis thaliana.</title>
        <authorList>
            <person name="Kemen E."/>
            <person name="Gardiner A."/>
            <person name="Schultz-Larsen T."/>
            <person name="Kemen A.C."/>
            <person name="Balmuth A.L."/>
            <person name="Robert-Seilaniantz A."/>
            <person name="Bailey K."/>
            <person name="Holub E."/>
            <person name="Studholme D.J."/>
            <person name="Maclean D."/>
            <person name="Jones J.D."/>
        </authorList>
    </citation>
    <scope>NUCLEOTIDE SEQUENCE</scope>
</reference>
<gene>
    <name evidence="7" type="primary">AlNc14C4G602</name>
    <name evidence="7" type="ORF">ALNC14_006740</name>
</gene>
<keyword evidence="3" id="KW-1133">Transmembrane helix</keyword>
<evidence type="ECO:0000259" key="6">
    <source>
        <dbReference type="Pfam" id="PF17102"/>
    </source>
</evidence>
<dbReference type="PANTHER" id="PTHR24045:SF0">
    <property type="entry name" value="N-ACETYLGLUCOSAMINE-1-PHOSPHOTRANSFERASE SUBUNITS ALPHA_BETA"/>
    <property type="match status" value="1"/>
</dbReference>
<comment type="similarity">
    <text evidence="1">Belongs to the stealth family.</text>
</comment>
<feature type="domain" description="Stealth protein CR1 conserved region 1" evidence="5">
    <location>
        <begin position="96"/>
        <end position="122"/>
    </location>
</feature>
<dbReference type="Pfam" id="PF17102">
    <property type="entry name" value="Stealth_CR3"/>
    <property type="match status" value="1"/>
</dbReference>
<evidence type="ECO:0000256" key="1">
    <source>
        <dbReference type="ARBA" id="ARBA00007583"/>
    </source>
</evidence>
<accession>F0W0F9</accession>
<dbReference type="Pfam" id="PF11380">
    <property type="entry name" value="Stealth_CR2"/>
    <property type="match status" value="1"/>
</dbReference>
<evidence type="ECO:0000259" key="4">
    <source>
        <dbReference type="Pfam" id="PF11380"/>
    </source>
</evidence>
<dbReference type="InterPro" id="IPR047141">
    <property type="entry name" value="Stealth"/>
</dbReference>
<keyword evidence="2 7" id="KW-0808">Transferase</keyword>
<feature type="domain" description="Stealth protein CR3 conserved region 3" evidence="6">
    <location>
        <begin position="279"/>
        <end position="326"/>
    </location>
</feature>
<dbReference type="InterPro" id="IPR031357">
    <property type="entry name" value="Stealth_CR3"/>
</dbReference>
<dbReference type="EMBL" id="FR824049">
    <property type="protein sequence ID" value="CCA14531.1"/>
    <property type="molecule type" value="Genomic_DNA"/>
</dbReference>
<keyword evidence="3" id="KW-0812">Transmembrane</keyword>
<name>F0W0F9_9STRA</name>
<protein>
    <submittedName>
        <fullName evidence="7">Exopolysaccharide phosphotransferase putative</fullName>
    </submittedName>
</protein>
<dbReference type="PANTHER" id="PTHR24045">
    <property type="match status" value="1"/>
</dbReference>
<dbReference type="InterPro" id="IPR031358">
    <property type="entry name" value="Stealth_CR1"/>
</dbReference>
<evidence type="ECO:0000256" key="3">
    <source>
        <dbReference type="SAM" id="Phobius"/>
    </source>
</evidence>
<feature type="domain" description="Stealth protein CR2 conserved region 2" evidence="4">
    <location>
        <begin position="126"/>
        <end position="233"/>
    </location>
</feature>
<organism evidence="7">
    <name type="scientific">Albugo laibachii Nc14</name>
    <dbReference type="NCBI Taxonomy" id="890382"/>
    <lineage>
        <taxon>Eukaryota</taxon>
        <taxon>Sar</taxon>
        <taxon>Stramenopiles</taxon>
        <taxon>Oomycota</taxon>
        <taxon>Peronosporomycetes</taxon>
        <taxon>Albuginales</taxon>
        <taxon>Albuginaceae</taxon>
        <taxon>Albugo</taxon>
    </lineage>
</organism>
<dbReference type="HOGENOM" id="CLU_045479_0_0_1"/>